<evidence type="ECO:0000256" key="9">
    <source>
        <dbReference type="ARBA" id="ARBA00023204"/>
    </source>
</evidence>
<dbReference type="InterPro" id="IPR001650">
    <property type="entry name" value="Helicase_C-like"/>
</dbReference>
<keyword evidence="7" id="KW-0067">ATP-binding</keyword>
<dbReference type="InterPro" id="IPR036388">
    <property type="entry name" value="WH-like_DNA-bd_sf"/>
</dbReference>
<feature type="compositionally biased region" description="Polar residues" evidence="15">
    <location>
        <begin position="519"/>
        <end position="533"/>
    </location>
</feature>
<dbReference type="Proteomes" id="UP000262825">
    <property type="component" value="Unassembled WGS sequence"/>
</dbReference>
<dbReference type="InterPro" id="IPR036390">
    <property type="entry name" value="WH_DNA-bd_sf"/>
</dbReference>
<keyword evidence="8" id="KW-0238">DNA-binding</keyword>
<evidence type="ECO:0000256" key="2">
    <source>
        <dbReference type="ARBA" id="ARBA00005446"/>
    </source>
</evidence>
<evidence type="ECO:0000256" key="4">
    <source>
        <dbReference type="ARBA" id="ARBA00022763"/>
    </source>
</evidence>
<comment type="similarity">
    <text evidence="2">Belongs to the helicase family. RecQ subfamily.</text>
</comment>
<feature type="region of interest" description="Disordered" evidence="15">
    <location>
        <begin position="502"/>
        <end position="533"/>
    </location>
</feature>
<dbReference type="InterPro" id="IPR014001">
    <property type="entry name" value="Helicase_ATP-bd"/>
</dbReference>
<evidence type="ECO:0000259" key="17">
    <source>
        <dbReference type="PROSITE" id="PS51194"/>
    </source>
</evidence>
<dbReference type="GO" id="GO:0016787">
    <property type="term" value="F:hydrolase activity"/>
    <property type="evidence" value="ECO:0007669"/>
    <property type="project" value="UniProtKB-KW"/>
</dbReference>
<keyword evidence="9" id="KW-0234">DNA repair</keyword>
<dbReference type="InterPro" id="IPR011545">
    <property type="entry name" value="DEAD/DEAH_box_helicase_dom"/>
</dbReference>
<feature type="domain" description="Helicase C-terminal" evidence="17">
    <location>
        <begin position="1054"/>
        <end position="1218"/>
    </location>
</feature>
<dbReference type="GO" id="GO:0005524">
    <property type="term" value="F:ATP binding"/>
    <property type="evidence" value="ECO:0007669"/>
    <property type="project" value="UniProtKB-KW"/>
</dbReference>
<feature type="domain" description="Helicase ATP-binding" evidence="16">
    <location>
        <begin position="870"/>
        <end position="1047"/>
    </location>
</feature>
<evidence type="ECO:0000256" key="8">
    <source>
        <dbReference type="ARBA" id="ARBA00023125"/>
    </source>
</evidence>
<dbReference type="GO" id="GO:0043138">
    <property type="term" value="F:3'-5' DNA helicase activity"/>
    <property type="evidence" value="ECO:0007669"/>
    <property type="project" value="UniProtKB-EC"/>
</dbReference>
<dbReference type="SUPFAM" id="SSF52540">
    <property type="entry name" value="P-loop containing nucleoside triphosphate hydrolases"/>
    <property type="match status" value="2"/>
</dbReference>
<dbReference type="SUPFAM" id="SSF46785">
    <property type="entry name" value="Winged helix' DNA-binding domain"/>
    <property type="match status" value="1"/>
</dbReference>
<dbReference type="Gene3D" id="3.40.50.300">
    <property type="entry name" value="P-loop containing nucleotide triphosphate hydrolases"/>
    <property type="match status" value="2"/>
</dbReference>
<dbReference type="Gene3D" id="1.10.150.80">
    <property type="entry name" value="HRDC domain"/>
    <property type="match status" value="1"/>
</dbReference>
<comment type="catalytic activity">
    <reaction evidence="14">
        <text>ATP + H2O = ADP + phosphate + H(+)</text>
        <dbReference type="Rhea" id="RHEA:13065"/>
        <dbReference type="ChEBI" id="CHEBI:15377"/>
        <dbReference type="ChEBI" id="CHEBI:15378"/>
        <dbReference type="ChEBI" id="CHEBI:30616"/>
        <dbReference type="ChEBI" id="CHEBI:43474"/>
        <dbReference type="ChEBI" id="CHEBI:456216"/>
    </reaction>
</comment>
<dbReference type="GO" id="GO:0000729">
    <property type="term" value="P:DNA double-strand break processing"/>
    <property type="evidence" value="ECO:0007669"/>
    <property type="project" value="UniProtKB-ARBA"/>
</dbReference>
<dbReference type="Pfam" id="PF16124">
    <property type="entry name" value="RecQ_Zn_bind"/>
    <property type="match status" value="1"/>
</dbReference>
<dbReference type="GO" id="GO:0005634">
    <property type="term" value="C:nucleus"/>
    <property type="evidence" value="ECO:0007669"/>
    <property type="project" value="UniProtKB-SubCell"/>
</dbReference>
<dbReference type="InterPro" id="IPR027417">
    <property type="entry name" value="P-loop_NTPase"/>
</dbReference>
<keyword evidence="4" id="KW-0227">DNA damage</keyword>
<feature type="compositionally biased region" description="Polar residues" evidence="15">
    <location>
        <begin position="1568"/>
        <end position="1578"/>
    </location>
</feature>
<protein>
    <recommendedName>
        <fullName evidence="13">DNA 3'-5' helicase</fullName>
        <ecNumber evidence="13">5.6.2.4</ecNumber>
    </recommendedName>
</protein>
<organism evidence="18 19">
    <name type="scientific">Saccharomycodes ludwigii</name>
    <dbReference type="NCBI Taxonomy" id="36035"/>
    <lineage>
        <taxon>Eukaryota</taxon>
        <taxon>Fungi</taxon>
        <taxon>Dikarya</taxon>
        <taxon>Ascomycota</taxon>
        <taxon>Saccharomycotina</taxon>
        <taxon>Saccharomycetes</taxon>
        <taxon>Saccharomycodales</taxon>
        <taxon>Saccharomycodaceae</taxon>
        <taxon>Saccharomycodes</taxon>
    </lineage>
</organism>
<dbReference type="NCBIfam" id="TIGR00614">
    <property type="entry name" value="recQ_fam"/>
    <property type="match status" value="1"/>
</dbReference>
<dbReference type="Pfam" id="PF09382">
    <property type="entry name" value="RQC"/>
    <property type="match status" value="1"/>
</dbReference>
<feature type="compositionally biased region" description="Basic residues" evidence="15">
    <location>
        <begin position="1629"/>
        <end position="1647"/>
    </location>
</feature>
<keyword evidence="5" id="KW-0378">Hydrolase</keyword>
<dbReference type="Pfam" id="PF11408">
    <property type="entry name" value="Helicase_Sgs1"/>
    <property type="match status" value="1"/>
</dbReference>
<feature type="compositionally biased region" description="Low complexity" evidence="15">
    <location>
        <begin position="368"/>
        <end position="387"/>
    </location>
</feature>
<dbReference type="PANTHER" id="PTHR13710">
    <property type="entry name" value="DNA HELICASE RECQ FAMILY MEMBER"/>
    <property type="match status" value="1"/>
</dbReference>
<dbReference type="Pfam" id="PF00271">
    <property type="entry name" value="Helicase_C"/>
    <property type="match status" value="1"/>
</dbReference>
<dbReference type="EMBL" id="UFAJ01000148">
    <property type="protein sequence ID" value="SSD59474.1"/>
    <property type="molecule type" value="Genomic_DNA"/>
</dbReference>
<evidence type="ECO:0000313" key="19">
    <source>
        <dbReference type="Proteomes" id="UP000262825"/>
    </source>
</evidence>
<dbReference type="GO" id="GO:0006312">
    <property type="term" value="P:mitotic recombination"/>
    <property type="evidence" value="ECO:0007669"/>
    <property type="project" value="UniProtKB-ARBA"/>
</dbReference>
<dbReference type="PANTHER" id="PTHR13710:SF153">
    <property type="entry name" value="RECQ-LIKE DNA HELICASE BLM"/>
    <property type="match status" value="1"/>
</dbReference>
<dbReference type="PROSITE" id="PS51192">
    <property type="entry name" value="HELICASE_ATP_BIND_1"/>
    <property type="match status" value="1"/>
</dbReference>
<evidence type="ECO:0000256" key="7">
    <source>
        <dbReference type="ARBA" id="ARBA00022840"/>
    </source>
</evidence>
<dbReference type="EC" id="5.6.2.4" evidence="13"/>
<dbReference type="FunFam" id="3.40.50.300:FF:000340">
    <property type="entry name" value="Bloom syndrome, RecQ helicase"/>
    <property type="match status" value="1"/>
</dbReference>
<feature type="region of interest" description="Disordered" evidence="15">
    <location>
        <begin position="1559"/>
        <end position="1580"/>
    </location>
</feature>
<evidence type="ECO:0000256" key="5">
    <source>
        <dbReference type="ARBA" id="ARBA00022801"/>
    </source>
</evidence>
<dbReference type="GO" id="GO:0000724">
    <property type="term" value="P:double-strand break repair via homologous recombination"/>
    <property type="evidence" value="ECO:0007669"/>
    <property type="project" value="UniProtKB-ARBA"/>
</dbReference>
<evidence type="ECO:0000256" key="12">
    <source>
        <dbReference type="ARBA" id="ARBA00034617"/>
    </source>
</evidence>
<dbReference type="CDD" id="cd17920">
    <property type="entry name" value="DEXHc_RecQ"/>
    <property type="match status" value="1"/>
</dbReference>
<evidence type="ECO:0000256" key="11">
    <source>
        <dbReference type="ARBA" id="ARBA00023242"/>
    </source>
</evidence>
<evidence type="ECO:0000256" key="13">
    <source>
        <dbReference type="ARBA" id="ARBA00034808"/>
    </source>
</evidence>
<dbReference type="FunFam" id="3.40.50.300:FF:000296">
    <property type="entry name" value="ATP-dependent DNA helicase RecQ"/>
    <property type="match status" value="1"/>
</dbReference>
<dbReference type="Gene3D" id="1.10.10.10">
    <property type="entry name" value="Winged helix-like DNA-binding domain superfamily/Winged helix DNA-binding domain"/>
    <property type="match status" value="1"/>
</dbReference>
<evidence type="ECO:0000256" key="1">
    <source>
        <dbReference type="ARBA" id="ARBA00004123"/>
    </source>
</evidence>
<dbReference type="GO" id="GO:0003677">
    <property type="term" value="F:DNA binding"/>
    <property type="evidence" value="ECO:0007669"/>
    <property type="project" value="UniProtKB-KW"/>
</dbReference>
<keyword evidence="3" id="KW-0547">Nucleotide-binding</keyword>
<comment type="subcellular location">
    <subcellularLocation>
        <location evidence="1">Nucleus</location>
    </subcellularLocation>
</comment>
<dbReference type="FunFam" id="1.10.10.10:FF:000495">
    <property type="entry name" value="RecQ family helicase MusN"/>
    <property type="match status" value="1"/>
</dbReference>
<evidence type="ECO:0000256" key="3">
    <source>
        <dbReference type="ARBA" id="ARBA00022741"/>
    </source>
</evidence>
<dbReference type="InterPro" id="IPR018982">
    <property type="entry name" value="RQC_domain"/>
</dbReference>
<evidence type="ECO:0000259" key="16">
    <source>
        <dbReference type="PROSITE" id="PS51192"/>
    </source>
</evidence>
<dbReference type="GO" id="GO:0005737">
    <property type="term" value="C:cytoplasm"/>
    <property type="evidence" value="ECO:0007669"/>
    <property type="project" value="TreeGrafter"/>
</dbReference>
<dbReference type="InterPro" id="IPR022758">
    <property type="entry name" value="Helicase_Sgs1"/>
</dbReference>
<dbReference type="VEuPathDB" id="FungiDB:SCODWIG_01235"/>
<keyword evidence="6 18" id="KW-0347">Helicase</keyword>
<dbReference type="SMART" id="SM00487">
    <property type="entry name" value="DEXDc"/>
    <property type="match status" value="1"/>
</dbReference>
<dbReference type="InterPro" id="IPR044876">
    <property type="entry name" value="HRDC_dom_sf"/>
</dbReference>
<dbReference type="SMART" id="SM00956">
    <property type="entry name" value="RQC"/>
    <property type="match status" value="1"/>
</dbReference>
<proteinExistence type="inferred from homology"/>
<dbReference type="InterPro" id="IPR032284">
    <property type="entry name" value="RecQ_Zn-bd"/>
</dbReference>
<dbReference type="GO" id="GO:0031573">
    <property type="term" value="P:mitotic intra-S DNA damage checkpoint signaling"/>
    <property type="evidence" value="ECO:0007669"/>
    <property type="project" value="UniProtKB-ARBA"/>
</dbReference>
<name>A0A376B4S3_9ASCO</name>
<reference evidence="19" key="1">
    <citation type="submission" date="2018-06" db="EMBL/GenBank/DDBJ databases">
        <authorList>
            <person name="Guldener U."/>
        </authorList>
    </citation>
    <scope>NUCLEOTIDE SEQUENCE [LARGE SCALE GENOMIC DNA]</scope>
    <source>
        <strain evidence="19">UTAD17</strain>
    </source>
</reference>
<dbReference type="GO" id="GO:0006260">
    <property type="term" value="P:DNA replication"/>
    <property type="evidence" value="ECO:0007669"/>
    <property type="project" value="InterPro"/>
</dbReference>
<evidence type="ECO:0000256" key="10">
    <source>
        <dbReference type="ARBA" id="ARBA00023235"/>
    </source>
</evidence>
<evidence type="ECO:0000256" key="14">
    <source>
        <dbReference type="ARBA" id="ARBA00049360"/>
    </source>
</evidence>
<dbReference type="PROSITE" id="PS00690">
    <property type="entry name" value="DEAH_ATP_HELICASE"/>
    <property type="match status" value="1"/>
</dbReference>
<dbReference type="InterPro" id="IPR004589">
    <property type="entry name" value="DNA_helicase_ATP-dep_RecQ"/>
</dbReference>
<comment type="catalytic activity">
    <reaction evidence="12">
        <text>Couples ATP hydrolysis with the unwinding of duplex DNA by translocating in the 3'-5' direction.</text>
        <dbReference type="EC" id="5.6.2.4"/>
    </reaction>
</comment>
<dbReference type="GO" id="GO:0009378">
    <property type="term" value="F:four-way junction helicase activity"/>
    <property type="evidence" value="ECO:0007669"/>
    <property type="project" value="TreeGrafter"/>
</dbReference>
<keyword evidence="11" id="KW-0539">Nucleus</keyword>
<keyword evidence="10" id="KW-0413">Isomerase</keyword>
<gene>
    <name evidence="18" type="ORF">SCODWIG_01235</name>
</gene>
<feature type="region of interest" description="Disordered" evidence="15">
    <location>
        <begin position="1601"/>
        <end position="1647"/>
    </location>
</feature>
<evidence type="ECO:0000256" key="6">
    <source>
        <dbReference type="ARBA" id="ARBA00022806"/>
    </source>
</evidence>
<feature type="compositionally biased region" description="Polar residues" evidence="15">
    <location>
        <begin position="1602"/>
        <end position="1620"/>
    </location>
</feature>
<feature type="region of interest" description="Disordered" evidence="15">
    <location>
        <begin position="363"/>
        <end position="392"/>
    </location>
</feature>
<feature type="compositionally biased region" description="Low complexity" evidence="15">
    <location>
        <begin position="49"/>
        <end position="65"/>
    </location>
</feature>
<evidence type="ECO:0000256" key="15">
    <source>
        <dbReference type="SAM" id="MobiDB-lite"/>
    </source>
</evidence>
<feature type="region of interest" description="Disordered" evidence="15">
    <location>
        <begin position="49"/>
        <end position="70"/>
    </location>
</feature>
<evidence type="ECO:0000313" key="18">
    <source>
        <dbReference type="EMBL" id="SSD59474.1"/>
    </source>
</evidence>
<dbReference type="SMART" id="SM00490">
    <property type="entry name" value="HELICc"/>
    <property type="match status" value="1"/>
</dbReference>
<accession>A0A376B4S3</accession>
<keyword evidence="19" id="KW-1185">Reference proteome</keyword>
<dbReference type="Pfam" id="PF00270">
    <property type="entry name" value="DEAD"/>
    <property type="match status" value="1"/>
</dbReference>
<dbReference type="PROSITE" id="PS51194">
    <property type="entry name" value="HELICASE_CTER"/>
    <property type="match status" value="1"/>
</dbReference>
<dbReference type="GO" id="GO:0031422">
    <property type="term" value="C:RecQ family helicase-topoisomerase III complex"/>
    <property type="evidence" value="ECO:0007669"/>
    <property type="project" value="UniProtKB-ARBA"/>
</dbReference>
<sequence>MASLKKAPNHIRREFNWIKKTSAQKPLSELLTNVIVHGKNVEQLHLTTNNNNNNNNISYNGASNNTGSKPNNNIIPTAAGSATRTMHLPGTNDTTATTTANQDTKKIATVSGNYTVSSMPKITDQRSVLPTNKENKINNQNTNFKPIFHAKTDSITSTTNIQILSNNTDIPKHSNIDRPLASSNQNTDITKLLSVRNTDTQRNIITGNSGESNGSEQFIDLTQEHPTRMGKRAPCSVEQVFHTNTNQMNVRKKFSNLNTKNNTHEEIIKKQDQLIIELKNQSYFLSQKCDIIISTSLCEDAKKARLKNTIDPALKNIEDNITKLTEFITTIKSEISNNNMSSKSSFSEPTTIPISAINNNVKSSPSINNKENSNTVNNKNDTNTVATPNIATNGNVITTSSNAMNISPEKVSQTVAASSRGRNLRKLCKKPNYKIPAMDDPFSYNMANKSSQLSEQDITDIAEMEDSHYLSSERGDGEEEDLHSSDKDFIDDEIEKCLQESQDQTYEEDYKVSNEDFPSPSNSHNTTDATNLPSNRYFNKEARESDDGKFYDASDVLATADADMQIRSDNHAVLMNSQSSVIEESHINSNNANNMVEVMNKSPRKNEKLLLSSTQNNKNMVSATVENNSDPSRHLQIDLVADNSELSDYDYDELINDPILQTVKAPFKRDLTKPTEAAKKKTENDNCRVISDAEPLLYRSQNKNAHKDTLDYLENLDSDDYDDNDYNNAMDFNDDFEAEREYYTQHNNLKDLDDDLRIISEMKLKTPPLADQVLVKKEVPNNSTLTVPETANNKEHIGTTNNSNDHVIGLSDFSEDSDDDISISDIVSRKPKSLPNKAIRKTYPWSNEVEARLQQIFHLNGFRPNQLEAVNAVLDGKDVFVLMPTGGGKSLCYQLPAVVNSGKTKGTTIVISPLISLMQDQTEHLMAKNIPSGMISSKGNLEQRRYMFNLFIDGLLKLVYLSPEMVGASQQCKRAIDKLHRDGNLARIVIDEAHCVSNWGHDFRPDYKQLKWFKETYPDVPMMALTATASEQVRMDIVHNLGLRNPVFLKQSFNRTNLLYKVVKKNKNAMFELGEAIKTKFKNQSGIIYCHSKNSCEQVSSYLGNNGIKGAFYHAGMEPDERLRIQKAWQENKLQVICATIAFGMGIDKPDVRFVYHFTVPRTLEGYYQETGRAGRDGKFSECIMFYNFRDVRTIQTMIQKDKELDRDNKEKHLNKLQQVMQYCENTTDCRRKLVLSYFNENFDAKDCHKRCDNCLNGAHNETEERNVTDKAVNITKMIKEIEHNKVTLLYCQDIFKGSRNSKIVQAGHDNLEYHGMGKSMNKSDLERIFFRLVTDQVIQEYSVMNGRGFASNYVRLGPNARKLLNGNLQIKMKFSISRPSTSVTTNNNNNFAPNSEQVIRTNTRYDAVGTTASFTNARDHLRALSYNEDLYNEQQRHRQIQATRINLTSSVNNVFSTEQLSNITEAYNKLKEIAIKKKEFLGINKLHTFITEQALRNAAIHLPTTKQEFGKLEGLGPRQENRFIHFKSALIELKNTRDEIMGHLDAMEEDMIVETTGGTNMTNNPNISNSHNSTGHSSRFFIPNEEEEKHRLELVEKIRESQSVLQSSTQKSTQRSGKYNGSGGTNTNKRRSKYKRSFYSKKRKKT</sequence>
<dbReference type="CDD" id="cd18794">
    <property type="entry name" value="SF2_C_RecQ"/>
    <property type="match status" value="1"/>
</dbReference>
<dbReference type="InterPro" id="IPR002464">
    <property type="entry name" value="DNA/RNA_helicase_DEAH_CS"/>
</dbReference>